<dbReference type="SUPFAM" id="SSF53822">
    <property type="entry name" value="Periplasmic binding protein-like I"/>
    <property type="match status" value="1"/>
</dbReference>
<keyword evidence="6" id="KW-1185">Reference proteome</keyword>
<dbReference type="PROSITE" id="PS50932">
    <property type="entry name" value="HTH_LACI_2"/>
    <property type="match status" value="1"/>
</dbReference>
<feature type="domain" description="HTH lacI-type" evidence="4">
    <location>
        <begin position="1"/>
        <end position="55"/>
    </location>
</feature>
<dbReference type="AlphaFoldDB" id="A0ABD6M1L0"/>
<dbReference type="Gene3D" id="1.10.260.40">
    <property type="entry name" value="lambda repressor-like DNA-binding domains"/>
    <property type="match status" value="1"/>
</dbReference>
<name>A0ABD6M1L0_9ENTR</name>
<organism evidence="5 6">
    <name type="scientific">Citrobacter gillenii</name>
    <dbReference type="NCBI Taxonomy" id="67828"/>
    <lineage>
        <taxon>Bacteria</taxon>
        <taxon>Pseudomonadati</taxon>
        <taxon>Pseudomonadota</taxon>
        <taxon>Gammaproteobacteria</taxon>
        <taxon>Enterobacterales</taxon>
        <taxon>Enterobacteriaceae</taxon>
        <taxon>Citrobacter</taxon>
        <taxon>Citrobacter freundii complex</taxon>
    </lineage>
</organism>
<evidence type="ECO:0000313" key="6">
    <source>
        <dbReference type="Proteomes" id="UP000729009"/>
    </source>
</evidence>
<dbReference type="SUPFAM" id="SSF47413">
    <property type="entry name" value="lambda repressor-like DNA-binding domains"/>
    <property type="match status" value="1"/>
</dbReference>
<dbReference type="GO" id="GO:0006355">
    <property type="term" value="P:regulation of DNA-templated transcription"/>
    <property type="evidence" value="ECO:0007669"/>
    <property type="project" value="UniProtKB-ARBA"/>
</dbReference>
<evidence type="ECO:0000259" key="4">
    <source>
        <dbReference type="PROSITE" id="PS50932"/>
    </source>
</evidence>
<dbReference type="PANTHER" id="PTHR30146:SF109">
    <property type="entry name" value="HTH-TYPE TRANSCRIPTIONAL REGULATOR GALS"/>
    <property type="match status" value="1"/>
</dbReference>
<dbReference type="PANTHER" id="PTHR30146">
    <property type="entry name" value="LACI-RELATED TRANSCRIPTIONAL REPRESSOR"/>
    <property type="match status" value="1"/>
</dbReference>
<evidence type="ECO:0000256" key="3">
    <source>
        <dbReference type="ARBA" id="ARBA00023163"/>
    </source>
</evidence>
<comment type="caution">
    <text evidence="5">The sequence shown here is derived from an EMBL/GenBank/DDBJ whole genome shotgun (WGS) entry which is preliminary data.</text>
</comment>
<accession>A0ABD6M1L0</accession>
<dbReference type="GO" id="GO:0003677">
    <property type="term" value="F:DNA binding"/>
    <property type="evidence" value="ECO:0007669"/>
    <property type="project" value="UniProtKB-KW"/>
</dbReference>
<dbReference type="InterPro" id="IPR028082">
    <property type="entry name" value="Peripla_BP_I"/>
</dbReference>
<protein>
    <submittedName>
        <fullName evidence="5">LacI family transcriptional regulator</fullName>
    </submittedName>
</protein>
<dbReference type="SMART" id="SM00354">
    <property type="entry name" value="HTH_LACI"/>
    <property type="match status" value="1"/>
</dbReference>
<evidence type="ECO:0000256" key="2">
    <source>
        <dbReference type="ARBA" id="ARBA00023125"/>
    </source>
</evidence>
<dbReference type="InterPro" id="IPR001761">
    <property type="entry name" value="Peripla_BP/Lac1_sug-bd_dom"/>
</dbReference>
<dbReference type="EMBL" id="SUQN01000003">
    <property type="protein sequence ID" value="NTZ50205.1"/>
    <property type="molecule type" value="Genomic_DNA"/>
</dbReference>
<keyword evidence="3" id="KW-0804">Transcription</keyword>
<keyword evidence="2" id="KW-0238">DNA-binding</keyword>
<dbReference type="Proteomes" id="UP000729009">
    <property type="component" value="Unassembled WGS sequence"/>
</dbReference>
<reference evidence="5 6" key="1">
    <citation type="submission" date="2019-05" db="EMBL/GenBank/DDBJ databases">
        <title>Draft genomes of bacterial isolates retrieved from different Forrest soils.</title>
        <authorList>
            <person name="Soares-Castro P."/>
            <person name="Santos P.M."/>
        </authorList>
    </citation>
    <scope>NUCLEOTIDE SEQUENCE [LARGE SCALE GENOMIC DNA]</scope>
    <source>
        <strain evidence="5 6">UMG736</strain>
    </source>
</reference>
<dbReference type="RefSeq" id="WP_115259437.1">
    <property type="nucleotide sequence ID" value="NZ_JBCHKM010000005.1"/>
</dbReference>
<dbReference type="Gene3D" id="3.40.50.2300">
    <property type="match status" value="2"/>
</dbReference>
<evidence type="ECO:0000313" key="5">
    <source>
        <dbReference type="EMBL" id="NTZ50205.1"/>
    </source>
</evidence>
<sequence length="337" mass="37102">MNIKELAEFLNLSTATVSKALNNKSDISNHTRKKVLEAAEKLGYRPNASARHLRSGKVGAVALLLPAADGGNVHTASFFMRIARGLQSSLKASGIDPVIHITTDRQGEQQLLQKIIEQNRADAVILTDTRIDDERILLLNDRRFPFVTMGQSRVLKGHFNWVDFHHEEMGRQCVRFALRQGAKRIAVATLGADSMHGLQFLDGCLEEMRESGQTPNDGLIFFGAVAESSGEEAMQKFMQQNAKPDFIIFINDFLLMGACHYLAGLPDCGLDEKSMLCATASSDFSSRVMSSACLFTVDHEEVGRQLGEAVLRVTQGDNAVKSVLLTLPVNAIRHHII</sequence>
<dbReference type="InterPro" id="IPR010982">
    <property type="entry name" value="Lambda_DNA-bd_dom_sf"/>
</dbReference>
<dbReference type="Pfam" id="PF00532">
    <property type="entry name" value="Peripla_BP_1"/>
    <property type="match status" value="1"/>
</dbReference>
<dbReference type="InterPro" id="IPR000843">
    <property type="entry name" value="HTH_LacI"/>
</dbReference>
<evidence type="ECO:0000256" key="1">
    <source>
        <dbReference type="ARBA" id="ARBA00023015"/>
    </source>
</evidence>
<dbReference type="Pfam" id="PF00356">
    <property type="entry name" value="LacI"/>
    <property type="match status" value="1"/>
</dbReference>
<dbReference type="CDD" id="cd01392">
    <property type="entry name" value="HTH_LacI"/>
    <property type="match status" value="1"/>
</dbReference>
<keyword evidence="1" id="KW-0805">Transcription regulation</keyword>
<proteinExistence type="predicted"/>
<gene>
    <name evidence="5" type="ORF">FCH32_07820</name>
</gene>